<reference evidence="1 2" key="1">
    <citation type="submission" date="2024-04" db="EMBL/GenBank/DDBJ databases">
        <authorList>
            <consortium name="Genoscope - CEA"/>
            <person name="William W."/>
        </authorList>
    </citation>
    <scope>NUCLEOTIDE SEQUENCE [LARGE SCALE GENOMIC DNA]</scope>
</reference>
<gene>
    <name evidence="1" type="ORF">GSLYS_00021359001</name>
</gene>
<dbReference type="Proteomes" id="UP001497497">
    <property type="component" value="Unassembled WGS sequence"/>
</dbReference>
<protein>
    <recommendedName>
        <fullName evidence="3">EGF-like domain-containing protein</fullName>
    </recommendedName>
</protein>
<name>A0AAV2ILN6_LYMST</name>
<evidence type="ECO:0000313" key="1">
    <source>
        <dbReference type="EMBL" id="CAL1548042.1"/>
    </source>
</evidence>
<evidence type="ECO:0008006" key="3">
    <source>
        <dbReference type="Google" id="ProtNLM"/>
    </source>
</evidence>
<comment type="caution">
    <text evidence="1">The sequence shown here is derived from an EMBL/GenBank/DDBJ whole genome shotgun (WGS) entry which is preliminary data.</text>
</comment>
<sequence>AGWFGPGCKYQCHCKENICRLDGTCSLGCARGWFGPQCQYEDIGPTLGNSFQQLFDGDDASCIRVTEGTIYLKTEIAFTWMRLQ</sequence>
<evidence type="ECO:0000313" key="2">
    <source>
        <dbReference type="Proteomes" id="UP001497497"/>
    </source>
</evidence>
<feature type="non-terminal residue" evidence="1">
    <location>
        <position position="1"/>
    </location>
</feature>
<dbReference type="EMBL" id="CAXITT010001152">
    <property type="protein sequence ID" value="CAL1548042.1"/>
    <property type="molecule type" value="Genomic_DNA"/>
</dbReference>
<dbReference type="AlphaFoldDB" id="A0AAV2ILN6"/>
<keyword evidence="2" id="KW-1185">Reference proteome</keyword>
<proteinExistence type="predicted"/>
<feature type="non-terminal residue" evidence="1">
    <location>
        <position position="84"/>
    </location>
</feature>
<organism evidence="1 2">
    <name type="scientific">Lymnaea stagnalis</name>
    <name type="common">Great pond snail</name>
    <name type="synonym">Helix stagnalis</name>
    <dbReference type="NCBI Taxonomy" id="6523"/>
    <lineage>
        <taxon>Eukaryota</taxon>
        <taxon>Metazoa</taxon>
        <taxon>Spiralia</taxon>
        <taxon>Lophotrochozoa</taxon>
        <taxon>Mollusca</taxon>
        <taxon>Gastropoda</taxon>
        <taxon>Heterobranchia</taxon>
        <taxon>Euthyneura</taxon>
        <taxon>Panpulmonata</taxon>
        <taxon>Hygrophila</taxon>
        <taxon>Lymnaeoidea</taxon>
        <taxon>Lymnaeidae</taxon>
        <taxon>Lymnaea</taxon>
    </lineage>
</organism>
<accession>A0AAV2ILN6</accession>